<dbReference type="GO" id="GO:0020037">
    <property type="term" value="F:heme binding"/>
    <property type="evidence" value="ECO:0007669"/>
    <property type="project" value="InterPro"/>
</dbReference>
<organism evidence="5 6">
    <name type="scientific">Roseiconus nitratireducens</name>
    <dbReference type="NCBI Taxonomy" id="2605748"/>
    <lineage>
        <taxon>Bacteria</taxon>
        <taxon>Pseudomonadati</taxon>
        <taxon>Planctomycetota</taxon>
        <taxon>Planctomycetia</taxon>
        <taxon>Pirellulales</taxon>
        <taxon>Pirellulaceae</taxon>
        <taxon>Roseiconus</taxon>
    </lineage>
</organism>
<evidence type="ECO:0000256" key="3">
    <source>
        <dbReference type="SAM" id="Phobius"/>
    </source>
</evidence>
<dbReference type="InterPro" id="IPR036909">
    <property type="entry name" value="Cyt_c-like_dom_sf"/>
</dbReference>
<dbReference type="InterPro" id="IPR011429">
    <property type="entry name" value="Cyt_c_Planctomycete-type"/>
</dbReference>
<feature type="region of interest" description="Disordered" evidence="2">
    <location>
        <begin position="105"/>
        <end position="131"/>
    </location>
</feature>
<feature type="region of interest" description="Disordered" evidence="2">
    <location>
        <begin position="1533"/>
        <end position="1557"/>
    </location>
</feature>
<feature type="compositionally biased region" description="Polar residues" evidence="2">
    <location>
        <begin position="241"/>
        <end position="279"/>
    </location>
</feature>
<keyword evidence="6" id="KW-1185">Reference proteome</keyword>
<evidence type="ECO:0000259" key="4">
    <source>
        <dbReference type="Pfam" id="PF07635"/>
    </source>
</evidence>
<dbReference type="PROSITE" id="PS50005">
    <property type="entry name" value="TPR"/>
    <property type="match status" value="1"/>
</dbReference>
<dbReference type="Pfam" id="PF07635">
    <property type="entry name" value="PSCyt1"/>
    <property type="match status" value="1"/>
</dbReference>
<feature type="domain" description="Cytochrome C Planctomycete-type" evidence="4">
    <location>
        <begin position="317"/>
        <end position="371"/>
    </location>
</feature>
<dbReference type="PANTHER" id="PTHR35889">
    <property type="entry name" value="CYCLOINULO-OLIGOSACCHARIDE FRUCTANOTRANSFERASE-RELATED"/>
    <property type="match status" value="1"/>
</dbReference>
<dbReference type="EMBL" id="VWOX01000007">
    <property type="protein sequence ID" value="KAA5542694.1"/>
    <property type="molecule type" value="Genomic_DNA"/>
</dbReference>
<name>A0A5M6D5B3_9BACT</name>
<dbReference type="Gene3D" id="1.10.287.110">
    <property type="entry name" value="DnaJ domain"/>
    <property type="match status" value="1"/>
</dbReference>
<dbReference type="SUPFAM" id="SSF48452">
    <property type="entry name" value="TPR-like"/>
    <property type="match status" value="1"/>
</dbReference>
<dbReference type="InterPro" id="IPR036869">
    <property type="entry name" value="J_dom_sf"/>
</dbReference>
<dbReference type="SUPFAM" id="SSF46626">
    <property type="entry name" value="Cytochrome c"/>
    <property type="match status" value="1"/>
</dbReference>
<feature type="transmembrane region" description="Helical" evidence="3">
    <location>
        <begin position="140"/>
        <end position="160"/>
    </location>
</feature>
<protein>
    <recommendedName>
        <fullName evidence="4">Cytochrome C Planctomycete-type domain-containing protein</fullName>
    </recommendedName>
</protein>
<keyword evidence="3" id="KW-0812">Transmembrane</keyword>
<feature type="repeat" description="TPR" evidence="1">
    <location>
        <begin position="1109"/>
        <end position="1142"/>
    </location>
</feature>
<keyword evidence="3" id="KW-1133">Transmembrane helix</keyword>
<dbReference type="InterPro" id="IPR011990">
    <property type="entry name" value="TPR-like_helical_dom_sf"/>
</dbReference>
<dbReference type="GO" id="GO:0009055">
    <property type="term" value="F:electron transfer activity"/>
    <property type="evidence" value="ECO:0007669"/>
    <property type="project" value="InterPro"/>
</dbReference>
<dbReference type="Pfam" id="PF13181">
    <property type="entry name" value="TPR_8"/>
    <property type="match status" value="1"/>
</dbReference>
<dbReference type="Gene3D" id="1.25.40.10">
    <property type="entry name" value="Tetratricopeptide repeat domain"/>
    <property type="match status" value="1"/>
</dbReference>
<feature type="region of interest" description="Disordered" evidence="2">
    <location>
        <begin position="173"/>
        <end position="296"/>
    </location>
</feature>
<evidence type="ECO:0000313" key="5">
    <source>
        <dbReference type="EMBL" id="KAA5542694.1"/>
    </source>
</evidence>
<evidence type="ECO:0000313" key="6">
    <source>
        <dbReference type="Proteomes" id="UP000324479"/>
    </source>
</evidence>
<proteinExistence type="predicted"/>
<comment type="caution">
    <text evidence="5">The sequence shown here is derived from an EMBL/GenBank/DDBJ whole genome shotgun (WGS) entry which is preliminary data.</text>
</comment>
<reference evidence="5 6" key="1">
    <citation type="submission" date="2019-08" db="EMBL/GenBank/DDBJ databases">
        <authorList>
            <person name="Dhanesh K."/>
            <person name="Kumar G."/>
            <person name="Sasikala C."/>
            <person name="Venkata Ramana C."/>
        </authorList>
    </citation>
    <scope>NUCLEOTIDE SEQUENCE [LARGE SCALE GENOMIC DNA]</scope>
    <source>
        <strain evidence="5 6">JC645</strain>
    </source>
</reference>
<evidence type="ECO:0000256" key="1">
    <source>
        <dbReference type="PROSITE-ProRule" id="PRU00339"/>
    </source>
</evidence>
<evidence type="ECO:0000256" key="2">
    <source>
        <dbReference type="SAM" id="MobiDB-lite"/>
    </source>
</evidence>
<keyword evidence="1" id="KW-0802">TPR repeat</keyword>
<sequence>MRLPKPQAITLLDPIGMNPYRHLLGIETSPQPNLFELLGLPESETDPQAIKEAANAQMRKLRQHKSGQRGGPDHEACRQLAAEIKRAYQELASPPHRQDYLSKLSAARQSSSHAAPTAQCMPVPSADTAPDARSSRKAELFVAAGLLVLVGLGGAAYFLMGGAEPAVVANNTASSPQPAIPEPGPADTEAALKTDPASPAAGETVDPAINARTDPALRTDPAPESIRRRNVPQPSAIEADNTATSESSAGGGTVEQTEVISSPRVTMPTQVNASQSSEPPSADTAAHSYESQSFGENPHVVDKQLASEAEAILRRNCYRCHGENESDEGGFGFVTSRKKLISSGFVVPGSSKDSLLFERMVSVDSPMPPDGESPRPTDEDVETIRSWIHSGSKPFKESVPQQFVTPDAFYEVLAGDLNTVPAKERVYVRYFSITHLANAGYSEDELEIYRTALAKLLNSLSWNRQLANLRVVNNLETVYRIDLRDLKWTDKSWKSILAGYPYGLLHPSEAAVTVRDQTHSLIPVVRADWFTSAASRPPLYHDLAQIPATDRQLEQLLQVDVQRNLEETRVVRAGFTRSGVSQHNRLIERHESIFGAYWKSYDFAGSSGRKNLFDLPMGPGKTATDFEHDGGEIIFQLPNGMLAYMLVDAEGKRIDKGPTSIVSDPRQPDRAVVNGVSCMSCHYGGFIQKSDEIRQHVLANRAVYPRADDILALYPDSETVSAAIAKDTKAYLTALAASEIGIDQPTQAGEPIVLASLRYNNELDLPLASAELGMTPESMLEELTKLSDSNLSRRVGSLLRKGGVVKRETFVDSFFQLTNALNLGRRATVAVPNAIADVPPQATAQPPAPAIKRMNISSLPMGTQPGVAEQALATARQLSTSTKWRDAAPHFEIAIRAATTATIRLKVCEEAVEFYQRMEAVEAVLDVYCYIINSCRTPREVNRTREQMFATLQAMTGKDPSWSRSTEPFQWPLSTTRAIANTFEPQLAKFPNHEPTLLVLDHFYSNIQQDDTKHRVVLERLDKILRARGERMKIERCVTLANLMVEAGNGLEAARLTEREIPSAFGTQKANLYLLQASAFVESGNKSKAMTSLEQAFQAWRAARSHAIANAYVEMGDLYMRLDERDLAAERYRSALIAQAPDYSVEQLQAKLARAVGQQPTLAAMPDGQAGSGADAPSDESLLDPKRRFAIAAAQAESNASTHPTLIVNSMMEAADLWIKAGDNARAIKAVKKASAANKRAGTSARSNHDKLAKLFVRAGDHQAALNQWIVALKSEKLASSISGYQVQIEALMQEDASLTLDDQTKPLLDPKYAPRVQAQQIEASRSYDASGRAANLLRAAGYWHEAGEKEESLRCMAAAEKAIDTIASGANSSRSETPYTQLADAYAEHEMPADEVRCLVAAVKHCRSDSSAQRYFERIKLLCQTHSLPVPKFDAEVAKKLDPLNRYRVQAADYHEQAKQTPASAGTYYRMAVEAWVRAEEYENGLLVANEWATLLLKDKEDRQYESNLGRLADLYVKLKRNDLAKKSYEEQLKATTSDSRKRSVQRKIDRLSESE</sequence>
<accession>A0A5M6D5B3</accession>
<gene>
    <name evidence="5" type="ORF">FYK55_14280</name>
</gene>
<dbReference type="Proteomes" id="UP000324479">
    <property type="component" value="Unassembled WGS sequence"/>
</dbReference>
<keyword evidence="3" id="KW-0472">Membrane</keyword>
<dbReference type="InterPro" id="IPR019734">
    <property type="entry name" value="TPR_rpt"/>
</dbReference>
<dbReference type="PANTHER" id="PTHR35889:SF3">
    <property type="entry name" value="F-BOX DOMAIN-CONTAINING PROTEIN"/>
    <property type="match status" value="1"/>
</dbReference>